<dbReference type="VEuPathDB" id="MicrosporidiaDB:CWI38_1746p0010"/>
<comment type="caution">
    <text evidence="2">The sequence shown here is derived from an EMBL/GenBank/DDBJ whole genome shotgun (WGS) entry which is preliminary data.</text>
</comment>
<feature type="compositionally biased region" description="Acidic residues" evidence="1">
    <location>
        <begin position="42"/>
        <end position="58"/>
    </location>
</feature>
<sequence>MYEDLLEKNKDECNCEKQKKHTKADDNRPKQKEEAKDKDKPQEEEEEAEVKEEEAVSECNCDEDNDYLNELEAERKKKNAVLKAKQLEDRKKVEKNVIPSIKAESAINDKLMRDAYERRLRDYERAFVDRLGCEVLMRKGSGLELRGCYCGASIFPRTELGKGLNSIEEYKAVMWKSSISLYSRIECIQSRKYKFNTAISLVKYLEKRSNIFILDKIIKNKMLSDVVITSQDSLQKVEIEKFRKYDLLAKELGIFYVCSIVIILLCDNLEQAPNTNEYEVYIQSILLRSNCFEKENTIYSLPPMSYDIDTIKKRIINIYKDSD</sequence>
<evidence type="ECO:0000256" key="1">
    <source>
        <dbReference type="SAM" id="MobiDB-lite"/>
    </source>
</evidence>
<gene>
    <name evidence="2" type="ORF">CWI38_1746p0010</name>
</gene>
<proteinExistence type="predicted"/>
<dbReference type="EMBL" id="PITK01001746">
    <property type="protein sequence ID" value="TBU10458.1"/>
    <property type="molecule type" value="Genomic_DNA"/>
</dbReference>
<name>A0A4Q9LPU1_9MICR</name>
<protein>
    <submittedName>
        <fullName evidence="2">Uncharacterized protein</fullName>
    </submittedName>
</protein>
<dbReference type="Proteomes" id="UP000292282">
    <property type="component" value="Unassembled WGS sequence"/>
</dbReference>
<keyword evidence="3" id="KW-1185">Reference proteome</keyword>
<organism evidence="2 3">
    <name type="scientific">Hamiltosporidium tvaerminnensis</name>
    <dbReference type="NCBI Taxonomy" id="1176355"/>
    <lineage>
        <taxon>Eukaryota</taxon>
        <taxon>Fungi</taxon>
        <taxon>Fungi incertae sedis</taxon>
        <taxon>Microsporidia</taxon>
        <taxon>Dubosqiidae</taxon>
        <taxon>Hamiltosporidium</taxon>
    </lineage>
</organism>
<feature type="compositionally biased region" description="Basic and acidic residues" evidence="1">
    <location>
        <begin position="1"/>
        <end position="41"/>
    </location>
</feature>
<dbReference type="AlphaFoldDB" id="A0A4Q9LPU1"/>
<evidence type="ECO:0000313" key="3">
    <source>
        <dbReference type="Proteomes" id="UP000292282"/>
    </source>
</evidence>
<evidence type="ECO:0000313" key="2">
    <source>
        <dbReference type="EMBL" id="TBU10458.1"/>
    </source>
</evidence>
<accession>A0A4Q9LPU1</accession>
<feature type="region of interest" description="Disordered" evidence="1">
    <location>
        <begin position="1"/>
        <end position="58"/>
    </location>
</feature>
<reference evidence="2 3" key="1">
    <citation type="submission" date="2017-12" db="EMBL/GenBank/DDBJ databases">
        <authorList>
            <person name="Pombert J.-F."/>
            <person name="Haag K.L."/>
            <person name="Ebert D."/>
        </authorList>
    </citation>
    <scope>NUCLEOTIDE SEQUENCE [LARGE SCALE GENOMIC DNA]</scope>
    <source>
        <strain evidence="2">IL-G-3</strain>
    </source>
</reference>